<dbReference type="Pfam" id="PF13404">
    <property type="entry name" value="HTH_AsnC-type"/>
    <property type="match status" value="1"/>
</dbReference>
<evidence type="ECO:0000256" key="1">
    <source>
        <dbReference type="ARBA" id="ARBA00023015"/>
    </source>
</evidence>
<dbReference type="InterPro" id="IPR036388">
    <property type="entry name" value="WH-like_DNA-bd_sf"/>
</dbReference>
<dbReference type="GO" id="GO:0043200">
    <property type="term" value="P:response to amino acid"/>
    <property type="evidence" value="ECO:0007669"/>
    <property type="project" value="TreeGrafter"/>
</dbReference>
<evidence type="ECO:0000256" key="2">
    <source>
        <dbReference type="ARBA" id="ARBA00023125"/>
    </source>
</evidence>
<dbReference type="PANTHER" id="PTHR30154">
    <property type="entry name" value="LEUCINE-RESPONSIVE REGULATORY PROTEIN"/>
    <property type="match status" value="1"/>
</dbReference>
<dbReference type="Gene3D" id="3.30.70.920">
    <property type="match status" value="1"/>
</dbReference>
<dbReference type="SUPFAM" id="SSF54909">
    <property type="entry name" value="Dimeric alpha+beta barrel"/>
    <property type="match status" value="1"/>
</dbReference>
<gene>
    <name evidence="5" type="primary">lrp</name>
    <name evidence="5" type="ORF">AXFE_08100</name>
</gene>
<dbReference type="GO" id="GO:0043565">
    <property type="term" value="F:sequence-specific DNA binding"/>
    <property type="evidence" value="ECO:0007669"/>
    <property type="project" value="InterPro"/>
</dbReference>
<keyword evidence="6" id="KW-1185">Reference proteome</keyword>
<dbReference type="InterPro" id="IPR054609">
    <property type="entry name" value="PF0864-like_C"/>
</dbReference>
<feature type="domain" description="HTH asnC-type" evidence="4">
    <location>
        <begin position="35"/>
        <end position="95"/>
    </location>
</feature>
<dbReference type="EMBL" id="JXYS01000018">
    <property type="protein sequence ID" value="KJF18420.1"/>
    <property type="molecule type" value="Genomic_DNA"/>
</dbReference>
<dbReference type="SMART" id="SM00344">
    <property type="entry name" value="HTH_ASNC"/>
    <property type="match status" value="1"/>
</dbReference>
<evidence type="ECO:0000256" key="3">
    <source>
        <dbReference type="ARBA" id="ARBA00023163"/>
    </source>
</evidence>
<organism evidence="5 6">
    <name type="scientific">Acidithrix ferrooxidans</name>
    <dbReference type="NCBI Taxonomy" id="1280514"/>
    <lineage>
        <taxon>Bacteria</taxon>
        <taxon>Bacillati</taxon>
        <taxon>Actinomycetota</taxon>
        <taxon>Acidimicrobiia</taxon>
        <taxon>Acidimicrobiales</taxon>
        <taxon>Acidimicrobiaceae</taxon>
        <taxon>Acidithrix</taxon>
    </lineage>
</organism>
<dbReference type="PATRIC" id="fig|1280514.3.peg.1065"/>
<proteinExistence type="predicted"/>
<sequence length="180" mass="20014">MERALRPVRGGGGAVAPITRNVEPLRNDSRGLFTLDDKSKQLIELLQIDGRRSYATLAKEVGLSEAAVRQRVQRLIDQNVMQIVAVTDPLSVGFTRQAMIGIRADGDLRKVSETIAKIKEVDYVVVCAGRYDLLAEVVCEDDAHLMEILNDTIRNVPGVSSLETFVYLRLEKQSYAWGAR</sequence>
<evidence type="ECO:0000313" key="5">
    <source>
        <dbReference type="EMBL" id="KJF18420.1"/>
    </source>
</evidence>
<dbReference type="Proteomes" id="UP000032360">
    <property type="component" value="Unassembled WGS sequence"/>
</dbReference>
<dbReference type="InterPro" id="IPR000485">
    <property type="entry name" value="AsnC-type_HTH_dom"/>
</dbReference>
<dbReference type="PROSITE" id="PS50956">
    <property type="entry name" value="HTH_ASNC_2"/>
    <property type="match status" value="1"/>
</dbReference>
<dbReference type="InterPro" id="IPR036390">
    <property type="entry name" value="WH_DNA-bd_sf"/>
</dbReference>
<dbReference type="STRING" id="1280514.AXFE_08100"/>
<keyword evidence="2" id="KW-0238">DNA-binding</keyword>
<dbReference type="Pfam" id="PF22482">
    <property type="entry name" value="AsnC_trans_reg_3"/>
    <property type="match status" value="1"/>
</dbReference>
<dbReference type="Gene3D" id="1.10.10.10">
    <property type="entry name" value="Winged helix-like DNA-binding domain superfamily/Winged helix DNA-binding domain"/>
    <property type="match status" value="1"/>
</dbReference>
<dbReference type="SUPFAM" id="SSF46785">
    <property type="entry name" value="Winged helix' DNA-binding domain"/>
    <property type="match status" value="1"/>
</dbReference>
<accession>A0A0D8HKE0</accession>
<evidence type="ECO:0000259" key="4">
    <source>
        <dbReference type="PROSITE" id="PS50956"/>
    </source>
</evidence>
<reference evidence="5 6" key="1">
    <citation type="submission" date="2015-01" db="EMBL/GenBank/DDBJ databases">
        <title>Draft genome of the acidophilic iron oxidizer Acidithrix ferrooxidans strain Py-F3.</title>
        <authorList>
            <person name="Poehlein A."/>
            <person name="Eisen S."/>
            <person name="Schloemann M."/>
            <person name="Johnson B.D."/>
            <person name="Daniel R."/>
            <person name="Muehling M."/>
        </authorList>
    </citation>
    <scope>NUCLEOTIDE SEQUENCE [LARGE SCALE GENOMIC DNA]</scope>
    <source>
        <strain evidence="5 6">Py-F3</strain>
    </source>
</reference>
<comment type="caution">
    <text evidence="5">The sequence shown here is derived from an EMBL/GenBank/DDBJ whole genome shotgun (WGS) entry which is preliminary data.</text>
</comment>
<name>A0A0D8HKE0_9ACTN</name>
<dbReference type="InterPro" id="IPR011008">
    <property type="entry name" value="Dimeric_a/b-barrel"/>
</dbReference>
<keyword evidence="3" id="KW-0804">Transcription</keyword>
<dbReference type="InterPro" id="IPR019888">
    <property type="entry name" value="Tscrpt_reg_AsnC-like"/>
</dbReference>
<dbReference type="PRINTS" id="PR00033">
    <property type="entry name" value="HTHASNC"/>
</dbReference>
<dbReference type="PANTHER" id="PTHR30154:SF34">
    <property type="entry name" value="TRANSCRIPTIONAL REGULATOR AZLB"/>
    <property type="match status" value="1"/>
</dbReference>
<protein>
    <submittedName>
        <fullName evidence="5">Leucine-responsive regulatory protein</fullName>
    </submittedName>
</protein>
<keyword evidence="1" id="KW-0805">Transcription regulation</keyword>
<dbReference type="GO" id="GO:0005829">
    <property type="term" value="C:cytosol"/>
    <property type="evidence" value="ECO:0007669"/>
    <property type="project" value="TreeGrafter"/>
</dbReference>
<dbReference type="AlphaFoldDB" id="A0A0D8HKE0"/>
<evidence type="ECO:0000313" key="6">
    <source>
        <dbReference type="Proteomes" id="UP000032360"/>
    </source>
</evidence>